<keyword evidence="3" id="KW-0645">Protease</keyword>
<dbReference type="PIRSF" id="PIRSF028757">
    <property type="entry name" value="LD-carboxypeptidase"/>
    <property type="match status" value="1"/>
</dbReference>
<dbReference type="InterPro" id="IPR027461">
    <property type="entry name" value="Carboxypeptidase_A_C_sf"/>
</dbReference>
<dbReference type="AlphaFoldDB" id="A0A6I0FBV1"/>
<dbReference type="InterPro" id="IPR040449">
    <property type="entry name" value="Peptidase_S66_N"/>
</dbReference>
<proteinExistence type="inferred from homology"/>
<dbReference type="Gene3D" id="3.40.50.10740">
    <property type="entry name" value="Class I glutamine amidotransferase-like"/>
    <property type="match status" value="1"/>
</dbReference>
<dbReference type="InterPro" id="IPR040921">
    <property type="entry name" value="Peptidase_S66C"/>
</dbReference>
<dbReference type="Pfam" id="PF02016">
    <property type="entry name" value="Peptidase_S66"/>
    <property type="match status" value="1"/>
</dbReference>
<dbReference type="PANTHER" id="PTHR30237:SF2">
    <property type="entry name" value="MUREIN TETRAPEPTIDE CARBOXYPEPTIDASE"/>
    <property type="match status" value="1"/>
</dbReference>
<dbReference type="InterPro" id="IPR027478">
    <property type="entry name" value="LdcA_N"/>
</dbReference>
<organism evidence="9 10">
    <name type="scientific">Alkaliphilus pronyensis</name>
    <dbReference type="NCBI Taxonomy" id="1482732"/>
    <lineage>
        <taxon>Bacteria</taxon>
        <taxon>Bacillati</taxon>
        <taxon>Bacillota</taxon>
        <taxon>Clostridia</taxon>
        <taxon>Peptostreptococcales</taxon>
        <taxon>Natronincolaceae</taxon>
        <taxon>Alkaliphilus</taxon>
    </lineage>
</organism>
<evidence type="ECO:0000256" key="1">
    <source>
        <dbReference type="ARBA" id="ARBA00010233"/>
    </source>
</evidence>
<feature type="active site" description="Nucleophile" evidence="6">
    <location>
        <position position="109"/>
    </location>
</feature>
<dbReference type="RefSeq" id="WP_151860800.1">
    <property type="nucleotide sequence ID" value="NZ_WBZC01000019.1"/>
</dbReference>
<feature type="domain" description="LD-carboxypeptidase N-terminal" evidence="7">
    <location>
        <begin position="13"/>
        <end position="129"/>
    </location>
</feature>
<dbReference type="PANTHER" id="PTHR30237">
    <property type="entry name" value="MURAMOYLTETRAPEPTIDE CARBOXYPEPTIDASE"/>
    <property type="match status" value="1"/>
</dbReference>
<evidence type="ECO:0000313" key="9">
    <source>
        <dbReference type="EMBL" id="KAB3535435.1"/>
    </source>
</evidence>
<dbReference type="GO" id="GO:0008236">
    <property type="term" value="F:serine-type peptidase activity"/>
    <property type="evidence" value="ECO:0007669"/>
    <property type="project" value="UniProtKB-KW"/>
</dbReference>
<dbReference type="Gene3D" id="3.50.30.60">
    <property type="entry name" value="LD-carboxypeptidase A C-terminal domain-like"/>
    <property type="match status" value="1"/>
</dbReference>
<dbReference type="SUPFAM" id="SSF52317">
    <property type="entry name" value="Class I glutamine amidotransferase-like"/>
    <property type="match status" value="1"/>
</dbReference>
<dbReference type="InterPro" id="IPR029062">
    <property type="entry name" value="Class_I_gatase-like"/>
</dbReference>
<evidence type="ECO:0000313" key="10">
    <source>
        <dbReference type="Proteomes" id="UP000432715"/>
    </source>
</evidence>
<dbReference type="EMBL" id="WBZC01000019">
    <property type="protein sequence ID" value="KAB3535435.1"/>
    <property type="molecule type" value="Genomic_DNA"/>
</dbReference>
<keyword evidence="2 9" id="KW-0121">Carboxypeptidase</keyword>
<protein>
    <submittedName>
        <fullName evidence="9">LD-carboxypeptidase</fullName>
    </submittedName>
</protein>
<sequence>MIKPKALKAGDTIAVVAPSSPADPEKVKNAKLQLEALGFNVIMGKSCHQVHGYLAGEDELRANDINIMFNDKKINGIICLRGGYGAAKTLNKIDFNIIKANPKIFMGYSDITALHLAINQICSLVTFHGPMAASDIAGGLDDYSKEYFIKAIMEPQPMGVLKNPIEVKTQCLVAGKATGEIVGGNLALVSSTMGTPYEINTKGKLLFLEEIGEEPYSVDRMLTQLALAGKLNDAEGIILGDWKDCEPSKAKESLSLMEVFQEIIVPYNKPTIFDLKAGHCTPKLTIPFGVKATLNAEEGTLFLEEAATI</sequence>
<dbReference type="GO" id="GO:0006508">
    <property type="term" value="P:proteolysis"/>
    <property type="evidence" value="ECO:0007669"/>
    <property type="project" value="UniProtKB-KW"/>
</dbReference>
<evidence type="ECO:0000256" key="5">
    <source>
        <dbReference type="ARBA" id="ARBA00022825"/>
    </source>
</evidence>
<comment type="caution">
    <text evidence="9">The sequence shown here is derived from an EMBL/GenBank/DDBJ whole genome shotgun (WGS) entry which is preliminary data.</text>
</comment>
<dbReference type="CDD" id="cd07025">
    <property type="entry name" value="Peptidase_S66"/>
    <property type="match status" value="1"/>
</dbReference>
<evidence type="ECO:0000256" key="2">
    <source>
        <dbReference type="ARBA" id="ARBA00022645"/>
    </source>
</evidence>
<dbReference type="InterPro" id="IPR003507">
    <property type="entry name" value="S66_fam"/>
</dbReference>
<keyword evidence="5" id="KW-0720">Serine protease</keyword>
<dbReference type="GO" id="GO:0004180">
    <property type="term" value="F:carboxypeptidase activity"/>
    <property type="evidence" value="ECO:0007669"/>
    <property type="project" value="UniProtKB-KW"/>
</dbReference>
<evidence type="ECO:0000256" key="3">
    <source>
        <dbReference type="ARBA" id="ARBA00022670"/>
    </source>
</evidence>
<feature type="active site" description="Charge relay system" evidence="6">
    <location>
        <position position="209"/>
    </location>
</feature>
<comment type="similarity">
    <text evidence="1">Belongs to the peptidase S66 family.</text>
</comment>
<evidence type="ECO:0000256" key="4">
    <source>
        <dbReference type="ARBA" id="ARBA00022801"/>
    </source>
</evidence>
<evidence type="ECO:0000259" key="7">
    <source>
        <dbReference type="Pfam" id="PF02016"/>
    </source>
</evidence>
<reference evidence="9 10" key="1">
    <citation type="submission" date="2019-10" db="EMBL/GenBank/DDBJ databases">
        <title>Alkaliphilus serpentinus sp. nov. and Alkaliphilus pronyensis sp. nov., two novel anaerobic alkaliphilic species isolated from the serpentinized-hosted hydrothermal field of the Prony Bay (New Caledonia).</title>
        <authorList>
            <person name="Postec A."/>
        </authorList>
    </citation>
    <scope>NUCLEOTIDE SEQUENCE [LARGE SCALE GENOMIC DNA]</scope>
    <source>
        <strain evidence="9 10">LacV</strain>
    </source>
</reference>
<evidence type="ECO:0000259" key="8">
    <source>
        <dbReference type="Pfam" id="PF17676"/>
    </source>
</evidence>
<dbReference type="Pfam" id="PF17676">
    <property type="entry name" value="Peptidase_S66C"/>
    <property type="match status" value="1"/>
</dbReference>
<keyword evidence="10" id="KW-1185">Reference proteome</keyword>
<dbReference type="OrthoDB" id="9807329at2"/>
<evidence type="ECO:0000256" key="6">
    <source>
        <dbReference type="PIRSR" id="PIRSR028757-1"/>
    </source>
</evidence>
<dbReference type="Proteomes" id="UP000432715">
    <property type="component" value="Unassembled WGS sequence"/>
</dbReference>
<keyword evidence="4" id="KW-0378">Hydrolase</keyword>
<feature type="domain" description="LD-carboxypeptidase C-terminal" evidence="8">
    <location>
        <begin position="178"/>
        <end position="294"/>
    </location>
</feature>
<dbReference type="SUPFAM" id="SSF141986">
    <property type="entry name" value="LD-carboxypeptidase A C-terminal domain-like"/>
    <property type="match status" value="1"/>
</dbReference>
<feature type="active site" description="Charge relay system" evidence="6">
    <location>
        <position position="279"/>
    </location>
</feature>
<accession>A0A6I0FBV1</accession>
<name>A0A6I0FBV1_9FIRM</name>
<gene>
    <name evidence="9" type="ORF">F8154_06535</name>
</gene>